<proteinExistence type="predicted"/>
<organism evidence="9 10">
    <name type="scientific">Streptomyces rishiriensis</name>
    <dbReference type="NCBI Taxonomy" id="68264"/>
    <lineage>
        <taxon>Bacteria</taxon>
        <taxon>Bacillati</taxon>
        <taxon>Actinomycetota</taxon>
        <taxon>Actinomycetes</taxon>
        <taxon>Kitasatosporales</taxon>
        <taxon>Streptomycetaceae</taxon>
        <taxon>Streptomyces</taxon>
    </lineage>
</organism>
<dbReference type="Gene3D" id="1.20.1720.10">
    <property type="entry name" value="Multidrug resistance protein D"/>
    <property type="match status" value="1"/>
</dbReference>
<keyword evidence="5" id="KW-0046">Antibiotic resistance</keyword>
<dbReference type="InterPro" id="IPR020846">
    <property type="entry name" value="MFS_dom"/>
</dbReference>
<gene>
    <name evidence="9" type="ORF">QF030_007454</name>
</gene>
<evidence type="ECO:0000313" key="10">
    <source>
        <dbReference type="Proteomes" id="UP001230654"/>
    </source>
</evidence>
<keyword evidence="3 7" id="KW-1133">Transmembrane helix</keyword>
<protein>
    <submittedName>
        <fullName evidence="9">EmrB/QacA subfamily drug resistance transporter</fullName>
    </submittedName>
</protein>
<sequence>MTASAKNGSPSAQESGSERDPNRWRALWVTLVAGFMSLLDVTIVAVALPTVQRELHASAAQVQWVVSGYALTFALALVTAGRLGDALDRRRIFLLALSGFVVFSAACGAAPDITWLVVARLAHGLAAGFMAPQNSALIQQMFSGAERGRAFGFFGATVGISSAVGPLTGGVILALASGSEGWRWIFYVNVPIGVLAVLLGRRLLPRTQPSGRGRVDVTGVALLGLGVLAFMYPLVQADSGGLSRLWWLFLLGAALLSGFVWWQRRLVARGAQPLLDPRLFTTVRGYAVGAAVGTLYFIGFSGVWLVFALFYQRGLDFSPLRSGLAVTPFAVGSAGAAVVAGRLVDRFGRLLTVCGLTGVITGLGGAALLLRFAPLGIAPWAAAPLLFLGGIGGGFVVSPNITMTLRDVPVRMAGAAGGALQTGQRLGAAVGTAALPGLYYVVLGTGDDYRGALALAMVAALAGMGASLALATVDWRRDRQARRSRGRCPDEVAHDPLHSRQA</sequence>
<feature type="domain" description="Major facilitator superfamily (MFS) profile" evidence="8">
    <location>
        <begin position="26"/>
        <end position="477"/>
    </location>
</feature>
<keyword evidence="4 7" id="KW-0472">Membrane</keyword>
<keyword evidence="2 7" id="KW-0812">Transmembrane</keyword>
<evidence type="ECO:0000259" key="8">
    <source>
        <dbReference type="PROSITE" id="PS50850"/>
    </source>
</evidence>
<name>A0ABU0P1K5_STRRH</name>
<dbReference type="EMBL" id="JAUSWV010000002">
    <property type="protein sequence ID" value="MDQ0585276.1"/>
    <property type="molecule type" value="Genomic_DNA"/>
</dbReference>
<dbReference type="Pfam" id="PF07690">
    <property type="entry name" value="MFS_1"/>
    <property type="match status" value="1"/>
</dbReference>
<comment type="subcellular location">
    <subcellularLocation>
        <location evidence="1">Cell membrane</location>
        <topology evidence="1">Multi-pass membrane protein</topology>
    </subcellularLocation>
</comment>
<feature type="transmembrane region" description="Helical" evidence="7">
    <location>
        <begin position="26"/>
        <end position="48"/>
    </location>
</feature>
<feature type="transmembrane region" description="Helical" evidence="7">
    <location>
        <begin position="117"/>
        <end position="138"/>
    </location>
</feature>
<evidence type="ECO:0000256" key="7">
    <source>
        <dbReference type="SAM" id="Phobius"/>
    </source>
</evidence>
<feature type="transmembrane region" description="Helical" evidence="7">
    <location>
        <begin position="150"/>
        <end position="178"/>
    </location>
</feature>
<feature type="transmembrane region" description="Helical" evidence="7">
    <location>
        <begin position="452"/>
        <end position="473"/>
    </location>
</feature>
<feature type="transmembrane region" description="Helical" evidence="7">
    <location>
        <begin position="323"/>
        <end position="343"/>
    </location>
</feature>
<dbReference type="CDD" id="cd17321">
    <property type="entry name" value="MFS_MMR_MDR_like"/>
    <property type="match status" value="1"/>
</dbReference>
<feature type="transmembrane region" description="Helical" evidence="7">
    <location>
        <begin position="92"/>
        <end position="111"/>
    </location>
</feature>
<evidence type="ECO:0000256" key="1">
    <source>
        <dbReference type="ARBA" id="ARBA00004651"/>
    </source>
</evidence>
<dbReference type="SUPFAM" id="SSF103473">
    <property type="entry name" value="MFS general substrate transporter"/>
    <property type="match status" value="1"/>
</dbReference>
<comment type="caution">
    <text evidence="9">The sequence shown here is derived from an EMBL/GenBank/DDBJ whole genome shotgun (WGS) entry which is preliminary data.</text>
</comment>
<dbReference type="PANTHER" id="PTHR42718:SF39">
    <property type="entry name" value="ACTINORHODIN TRANSPORTER-RELATED"/>
    <property type="match status" value="1"/>
</dbReference>
<dbReference type="Gene3D" id="1.20.1250.20">
    <property type="entry name" value="MFS general substrate transporter like domains"/>
    <property type="match status" value="1"/>
</dbReference>
<feature type="transmembrane region" description="Helical" evidence="7">
    <location>
        <begin position="385"/>
        <end position="405"/>
    </location>
</feature>
<feature type="transmembrane region" description="Helical" evidence="7">
    <location>
        <begin position="350"/>
        <end position="373"/>
    </location>
</feature>
<feature type="transmembrane region" description="Helical" evidence="7">
    <location>
        <begin position="283"/>
        <end position="311"/>
    </location>
</feature>
<reference evidence="9 10" key="1">
    <citation type="submission" date="2023-07" db="EMBL/GenBank/DDBJ databases">
        <title>Comparative genomics of wheat-associated soil bacteria to identify genetic determinants of phenazine resistance.</title>
        <authorList>
            <person name="Mouncey N."/>
        </authorList>
    </citation>
    <scope>NUCLEOTIDE SEQUENCE [LARGE SCALE GENOMIC DNA]</scope>
    <source>
        <strain evidence="9 10">B2I6</strain>
    </source>
</reference>
<feature type="transmembrane region" description="Helical" evidence="7">
    <location>
        <begin position="215"/>
        <end position="233"/>
    </location>
</feature>
<feature type="transmembrane region" description="Helical" evidence="7">
    <location>
        <begin position="245"/>
        <end position="262"/>
    </location>
</feature>
<feature type="transmembrane region" description="Helical" evidence="7">
    <location>
        <begin position="60"/>
        <end position="80"/>
    </location>
</feature>
<dbReference type="PANTHER" id="PTHR42718">
    <property type="entry name" value="MAJOR FACILITATOR SUPERFAMILY MULTIDRUG TRANSPORTER MFSC"/>
    <property type="match status" value="1"/>
</dbReference>
<dbReference type="InterPro" id="IPR036259">
    <property type="entry name" value="MFS_trans_sf"/>
</dbReference>
<accession>A0ABU0P1K5</accession>
<dbReference type="Proteomes" id="UP001230654">
    <property type="component" value="Unassembled WGS sequence"/>
</dbReference>
<evidence type="ECO:0000256" key="4">
    <source>
        <dbReference type="ARBA" id="ARBA00023136"/>
    </source>
</evidence>
<feature type="transmembrane region" description="Helical" evidence="7">
    <location>
        <begin position="184"/>
        <end position="203"/>
    </location>
</feature>
<dbReference type="PRINTS" id="PR01035">
    <property type="entry name" value="TCRTETA"/>
</dbReference>
<feature type="region of interest" description="Disordered" evidence="6">
    <location>
        <begin position="482"/>
        <end position="502"/>
    </location>
</feature>
<dbReference type="InterPro" id="IPR011701">
    <property type="entry name" value="MFS"/>
</dbReference>
<evidence type="ECO:0000256" key="3">
    <source>
        <dbReference type="ARBA" id="ARBA00022989"/>
    </source>
</evidence>
<evidence type="ECO:0000256" key="5">
    <source>
        <dbReference type="ARBA" id="ARBA00023251"/>
    </source>
</evidence>
<feature type="transmembrane region" description="Helical" evidence="7">
    <location>
        <begin position="426"/>
        <end position="446"/>
    </location>
</feature>
<feature type="compositionally biased region" description="Basic and acidic residues" evidence="6">
    <location>
        <begin position="487"/>
        <end position="502"/>
    </location>
</feature>
<evidence type="ECO:0000256" key="2">
    <source>
        <dbReference type="ARBA" id="ARBA00022692"/>
    </source>
</evidence>
<evidence type="ECO:0000256" key="6">
    <source>
        <dbReference type="SAM" id="MobiDB-lite"/>
    </source>
</evidence>
<keyword evidence="10" id="KW-1185">Reference proteome</keyword>
<dbReference type="RefSeq" id="WP_307166979.1">
    <property type="nucleotide sequence ID" value="NZ_JAUSWV010000002.1"/>
</dbReference>
<evidence type="ECO:0000313" key="9">
    <source>
        <dbReference type="EMBL" id="MDQ0585276.1"/>
    </source>
</evidence>
<dbReference type="InterPro" id="IPR001958">
    <property type="entry name" value="Tet-R_TetA/multi-R_MdtG-like"/>
</dbReference>
<dbReference type="PROSITE" id="PS50850">
    <property type="entry name" value="MFS"/>
    <property type="match status" value="1"/>
</dbReference>